<sequence>MKKTSQWFTPLAILAATSLAWTSPSVANEAYPTASVDYFQGQQSIPIGVDAPEMEETPNNNDNFGNFGSPIYQGTCPATLDPIVRRIIGSDTANRWGILVETLQDGKILYNHNGDRNFIPASNNKIFTTAAALQRLSPDTPIKSNVSLQQWVMVTNKRSHNGYADTLMRYIGGPGAAKATLTQLGVDPRSFRLADGSGLSRANTTTPRALVDTLRAMYSSPQGELFVASLPVAGMNGTLTRRMRSTPAQGNVYAKTGTLTGVRALSGYINNSTYGTLVFSILANDSRRPGTSLVHAIDQIVVQLNMMNQCN</sequence>
<protein>
    <submittedName>
        <fullName evidence="4">D-alanyl-D-alanine carboxypeptidase/D-alanyl-D-alanine-endopeptidase</fullName>
        <ecNumber evidence="4">3.4.16.4</ecNumber>
    </submittedName>
</protein>
<dbReference type="Pfam" id="PF02113">
    <property type="entry name" value="Peptidase_S13"/>
    <property type="match status" value="2"/>
</dbReference>
<dbReference type="Proteomes" id="UP001065613">
    <property type="component" value="Chromosome"/>
</dbReference>
<dbReference type="PANTHER" id="PTHR30023">
    <property type="entry name" value="D-ALANYL-D-ALANINE CARBOXYPEPTIDASE"/>
    <property type="match status" value="1"/>
</dbReference>
<name>A0A977PU59_9CYAN</name>
<gene>
    <name evidence="4" type="primary">dacB</name>
    <name evidence="4" type="ORF">KA717_28515</name>
</gene>
<dbReference type="GO" id="GO:0000270">
    <property type="term" value="P:peptidoglycan metabolic process"/>
    <property type="evidence" value="ECO:0007669"/>
    <property type="project" value="TreeGrafter"/>
</dbReference>
<organism evidence="4">
    <name type="scientific">Woronichinia naegeliana WA131</name>
    <dbReference type="NCBI Taxonomy" id="2824559"/>
    <lineage>
        <taxon>Bacteria</taxon>
        <taxon>Bacillati</taxon>
        <taxon>Cyanobacteriota</taxon>
        <taxon>Cyanophyceae</taxon>
        <taxon>Synechococcales</taxon>
        <taxon>Coelosphaeriaceae</taxon>
        <taxon>Woronichinia</taxon>
    </lineage>
</organism>
<dbReference type="GO" id="GO:0006508">
    <property type="term" value="P:proteolysis"/>
    <property type="evidence" value="ECO:0007669"/>
    <property type="project" value="InterPro"/>
</dbReference>
<feature type="signal peptide" evidence="3">
    <location>
        <begin position="1"/>
        <end position="27"/>
    </location>
</feature>
<evidence type="ECO:0000313" key="4">
    <source>
        <dbReference type="EMBL" id="UXE59666.1"/>
    </source>
</evidence>
<keyword evidence="2 4" id="KW-0378">Hydrolase</keyword>
<dbReference type="KEGG" id="wna:KA717_28515"/>
<keyword evidence="4" id="KW-0121">Carboxypeptidase</keyword>
<dbReference type="EC" id="3.4.16.4" evidence="4"/>
<dbReference type="Gene3D" id="3.40.710.10">
    <property type="entry name" value="DD-peptidase/beta-lactamase superfamily"/>
    <property type="match status" value="1"/>
</dbReference>
<proteinExistence type="inferred from homology"/>
<evidence type="ECO:0000256" key="1">
    <source>
        <dbReference type="ARBA" id="ARBA00006096"/>
    </source>
</evidence>
<dbReference type="AlphaFoldDB" id="A0A977PU59"/>
<dbReference type="SUPFAM" id="SSF56601">
    <property type="entry name" value="beta-lactamase/transpeptidase-like"/>
    <property type="match status" value="1"/>
</dbReference>
<dbReference type="EMBL" id="CP073041">
    <property type="protein sequence ID" value="UXE59666.1"/>
    <property type="molecule type" value="Genomic_DNA"/>
</dbReference>
<evidence type="ECO:0000256" key="2">
    <source>
        <dbReference type="ARBA" id="ARBA00022801"/>
    </source>
</evidence>
<comment type="similarity">
    <text evidence="1">Belongs to the peptidase S13 family.</text>
</comment>
<dbReference type="PANTHER" id="PTHR30023:SF0">
    <property type="entry name" value="PENICILLIN-SENSITIVE CARBOXYPEPTIDASE A"/>
    <property type="match status" value="1"/>
</dbReference>
<dbReference type="PRINTS" id="PR00922">
    <property type="entry name" value="DADACBPTASE3"/>
</dbReference>
<dbReference type="InterPro" id="IPR000667">
    <property type="entry name" value="Peptidase_S13"/>
</dbReference>
<dbReference type="InterPro" id="IPR012338">
    <property type="entry name" value="Beta-lactam/transpept-like"/>
</dbReference>
<feature type="chain" id="PRO_5037547914" evidence="3">
    <location>
        <begin position="28"/>
        <end position="311"/>
    </location>
</feature>
<keyword evidence="3" id="KW-0732">Signal</keyword>
<accession>A0A977PU59</accession>
<evidence type="ECO:0000256" key="3">
    <source>
        <dbReference type="SAM" id="SignalP"/>
    </source>
</evidence>
<dbReference type="NCBIfam" id="TIGR00666">
    <property type="entry name" value="PBP4"/>
    <property type="match status" value="1"/>
</dbReference>
<reference evidence="4" key="1">
    <citation type="submission" date="2021-04" db="EMBL/GenBank/DDBJ databases">
        <title>Genome sequence of Woronichinia naegeliana from Washington state freshwater lake bloom.</title>
        <authorList>
            <person name="Dreher T.W."/>
        </authorList>
    </citation>
    <scope>NUCLEOTIDE SEQUENCE</scope>
    <source>
        <strain evidence="4">WA131</strain>
    </source>
</reference>
<keyword evidence="4" id="KW-0645">Protease</keyword>
<dbReference type="GO" id="GO:0009002">
    <property type="term" value="F:serine-type D-Ala-D-Ala carboxypeptidase activity"/>
    <property type="evidence" value="ECO:0007669"/>
    <property type="project" value="UniProtKB-EC"/>
</dbReference>